<dbReference type="PANTHER" id="PTHR34180">
    <property type="entry name" value="PEPTIDASE C45"/>
    <property type="match status" value="1"/>
</dbReference>
<evidence type="ECO:0000313" key="3">
    <source>
        <dbReference type="Proteomes" id="UP001138751"/>
    </source>
</evidence>
<feature type="domain" description="Peptidase C45 hydrolase" evidence="1">
    <location>
        <begin position="114"/>
        <end position="269"/>
    </location>
</feature>
<gene>
    <name evidence="2" type="ORF">GXW76_04685</name>
</gene>
<dbReference type="Proteomes" id="UP001138751">
    <property type="component" value="Unassembled WGS sequence"/>
</dbReference>
<dbReference type="PANTHER" id="PTHR34180:SF1">
    <property type="entry name" value="BETA-ALANYL-DOPAMINE_CARCININE HYDROLASE"/>
    <property type="match status" value="1"/>
</dbReference>
<name>A0A9X9WTI1_9PROT</name>
<evidence type="ECO:0000313" key="2">
    <source>
        <dbReference type="EMBL" id="MBR0670460.1"/>
    </source>
</evidence>
<dbReference type="InterPro" id="IPR047794">
    <property type="entry name" value="C45_proenzyme-like"/>
</dbReference>
<protein>
    <recommendedName>
        <fullName evidence="1">Peptidase C45 hydrolase domain-containing protein</fullName>
    </recommendedName>
</protein>
<dbReference type="Gene3D" id="3.60.60.10">
    <property type="entry name" value="Penicillin V Acylase, Chain A"/>
    <property type="match status" value="1"/>
</dbReference>
<comment type="caution">
    <text evidence="2">The sequence shown here is derived from an EMBL/GenBank/DDBJ whole genome shotgun (WGS) entry which is preliminary data.</text>
</comment>
<dbReference type="AlphaFoldDB" id="A0A9X9WTI1"/>
<proteinExistence type="predicted"/>
<dbReference type="Pfam" id="PF03417">
    <property type="entry name" value="AAT"/>
    <property type="match status" value="1"/>
</dbReference>
<keyword evidence="3" id="KW-1185">Reference proteome</keyword>
<dbReference type="InterPro" id="IPR047801">
    <property type="entry name" value="Peptidase_C45"/>
</dbReference>
<dbReference type="InterPro" id="IPR005079">
    <property type="entry name" value="Peptidase_C45_hydrolase"/>
</dbReference>
<reference evidence="2" key="1">
    <citation type="submission" date="2020-01" db="EMBL/GenBank/DDBJ databases">
        <authorList>
            <person name="Rat A."/>
        </authorList>
    </citation>
    <scope>NUCLEOTIDE SEQUENCE</scope>
    <source>
        <strain evidence="2">LMG 31231</strain>
    </source>
</reference>
<dbReference type="EMBL" id="JAAEDM010000007">
    <property type="protein sequence ID" value="MBR0670460.1"/>
    <property type="molecule type" value="Genomic_DNA"/>
</dbReference>
<evidence type="ECO:0000259" key="1">
    <source>
        <dbReference type="Pfam" id="PF03417"/>
    </source>
</evidence>
<reference evidence="2" key="2">
    <citation type="journal article" date="2021" name="Syst. Appl. Microbiol.">
        <title>Roseomonas hellenica sp. nov., isolated from roots of wild-growing Alkanna tinctoria.</title>
        <authorList>
            <person name="Rat A."/>
            <person name="Naranjo H.D."/>
            <person name="Lebbe L."/>
            <person name="Cnockaert M."/>
            <person name="Krigas N."/>
            <person name="Grigoriadou K."/>
            <person name="Maloupa E."/>
            <person name="Willems A."/>
        </authorList>
    </citation>
    <scope>NUCLEOTIDE SEQUENCE</scope>
    <source>
        <strain evidence="2">LMG 31231</strain>
    </source>
</reference>
<dbReference type="NCBIfam" id="NF040521">
    <property type="entry name" value="C45_proenzyme"/>
    <property type="match status" value="1"/>
</dbReference>
<sequence length="344" mass="36170">MSALLVTLRGDARARGRGQATACPDQADAVRSAIRGRLAEAPARTPRMARFLDAQWDATLRHTPEALEEITGIAEGFSLAPEVVFDFLHLGCLADIAAAPADTDGCSALALRGVVAKNRDFRPEHAGLQRVFQHEDPAWGGRRVLCLGSLGAPGAWSSGLNSDGLALADTQIPTADHGPGVLRYFLMTRLLFACATVEEALSTIRDLPHAGGGSLVLGDASGAAAAVELRHGRVDVARGAWVARTNHYTAAPDPLSPVAHSEGRLAVLRAALEQDPARDPRPLLATHAPVALCRHAPDPSPTLAGAVWDCGARLATIAAGPPCSAAWVRFEPDEQGWREIHAPA</sequence>
<accession>A0A9X9WTI1</accession>
<dbReference type="RefSeq" id="WP_211860828.1">
    <property type="nucleotide sequence ID" value="NZ_JAAEDM010000007.1"/>
</dbReference>
<organism evidence="2 3">
    <name type="scientific">Neoroseomonas soli</name>
    <dbReference type="NCBI Taxonomy" id="1081025"/>
    <lineage>
        <taxon>Bacteria</taxon>
        <taxon>Pseudomonadati</taxon>
        <taxon>Pseudomonadota</taxon>
        <taxon>Alphaproteobacteria</taxon>
        <taxon>Acetobacterales</taxon>
        <taxon>Acetobacteraceae</taxon>
        <taxon>Neoroseomonas</taxon>
    </lineage>
</organism>